<sequence>MEGLLTLFNKFFIHDTDFLMVTLSKDFNIIEIDSLVSSKTAFVKTPIAASIISNRMEYSLEIWLVIGEKRRSLTRKCFSLATYFGKT</sequence>
<evidence type="ECO:0000313" key="2">
    <source>
        <dbReference type="WBParaSite" id="nRc.2.0.1.t06975-RA"/>
    </source>
</evidence>
<dbReference type="Proteomes" id="UP000887565">
    <property type="component" value="Unplaced"/>
</dbReference>
<keyword evidence="1" id="KW-1185">Reference proteome</keyword>
<evidence type="ECO:0000313" key="1">
    <source>
        <dbReference type="Proteomes" id="UP000887565"/>
    </source>
</evidence>
<name>A0A915HYK2_ROMCU</name>
<accession>A0A915HYK2</accession>
<dbReference type="WBParaSite" id="nRc.2.0.1.t06975-RA">
    <property type="protein sequence ID" value="nRc.2.0.1.t06975-RA"/>
    <property type="gene ID" value="nRc.2.0.1.g06975"/>
</dbReference>
<dbReference type="AlphaFoldDB" id="A0A915HYK2"/>
<proteinExistence type="predicted"/>
<reference evidence="2" key="1">
    <citation type="submission" date="2022-11" db="UniProtKB">
        <authorList>
            <consortium name="WormBaseParasite"/>
        </authorList>
    </citation>
    <scope>IDENTIFICATION</scope>
</reference>
<protein>
    <submittedName>
        <fullName evidence="2">Uncharacterized protein</fullName>
    </submittedName>
</protein>
<organism evidence="1 2">
    <name type="scientific">Romanomermis culicivorax</name>
    <name type="common">Nematode worm</name>
    <dbReference type="NCBI Taxonomy" id="13658"/>
    <lineage>
        <taxon>Eukaryota</taxon>
        <taxon>Metazoa</taxon>
        <taxon>Ecdysozoa</taxon>
        <taxon>Nematoda</taxon>
        <taxon>Enoplea</taxon>
        <taxon>Dorylaimia</taxon>
        <taxon>Mermithida</taxon>
        <taxon>Mermithoidea</taxon>
        <taxon>Mermithidae</taxon>
        <taxon>Romanomermis</taxon>
    </lineage>
</organism>